<dbReference type="AlphaFoldDB" id="A0ABD2UWB8"/>
<dbReference type="PANTHER" id="PTHR34061:SF2">
    <property type="entry name" value="PROTEIN, PUTATIVE-RELATED"/>
    <property type="match status" value="1"/>
</dbReference>
<gene>
    <name evidence="1" type="ORF">AABB24_008369</name>
</gene>
<organism evidence="1 2">
    <name type="scientific">Solanum stoloniferum</name>
    <dbReference type="NCBI Taxonomy" id="62892"/>
    <lineage>
        <taxon>Eukaryota</taxon>
        <taxon>Viridiplantae</taxon>
        <taxon>Streptophyta</taxon>
        <taxon>Embryophyta</taxon>
        <taxon>Tracheophyta</taxon>
        <taxon>Spermatophyta</taxon>
        <taxon>Magnoliopsida</taxon>
        <taxon>eudicotyledons</taxon>
        <taxon>Gunneridae</taxon>
        <taxon>Pentapetalae</taxon>
        <taxon>asterids</taxon>
        <taxon>lamiids</taxon>
        <taxon>Solanales</taxon>
        <taxon>Solanaceae</taxon>
        <taxon>Solanoideae</taxon>
        <taxon>Solaneae</taxon>
        <taxon>Solanum</taxon>
    </lineage>
</organism>
<feature type="non-terminal residue" evidence="1">
    <location>
        <position position="1"/>
    </location>
</feature>
<dbReference type="PANTHER" id="PTHR34061">
    <property type="entry name" value="PROTEIN, PUTATIVE-RELATED"/>
    <property type="match status" value="1"/>
</dbReference>
<sequence length="139" mass="14928">ATFVTHSLPNSSLTLSTTFSLSKIMAATTTTSCGSFFSFRPSSVEPRIRSSSASTTSGCGKFDGMAMWLINGVSAAFFASLQRCSCIRIATHEDEGEDANDLPLMYNDGNYGISSSNSSCSSRRPILMTKGKKNNEAFY</sequence>
<evidence type="ECO:0000313" key="2">
    <source>
        <dbReference type="Proteomes" id="UP001627284"/>
    </source>
</evidence>
<protein>
    <submittedName>
        <fullName evidence="1">Uncharacterized protein</fullName>
    </submittedName>
</protein>
<evidence type="ECO:0000313" key="1">
    <source>
        <dbReference type="EMBL" id="KAL3371801.1"/>
    </source>
</evidence>
<dbReference type="Proteomes" id="UP001627284">
    <property type="component" value="Unassembled WGS sequence"/>
</dbReference>
<proteinExistence type="predicted"/>
<accession>A0ABD2UWB8</accession>
<reference evidence="1 2" key="1">
    <citation type="submission" date="2024-05" db="EMBL/GenBank/DDBJ databases">
        <title>De novo assembly of an allotetraploid wild potato.</title>
        <authorList>
            <person name="Hosaka A.J."/>
        </authorList>
    </citation>
    <scope>NUCLEOTIDE SEQUENCE [LARGE SCALE GENOMIC DNA]</scope>
    <source>
        <tissue evidence="1">Young leaves</tissue>
    </source>
</reference>
<name>A0ABD2UWB8_9SOLN</name>
<comment type="caution">
    <text evidence="1">The sequence shown here is derived from an EMBL/GenBank/DDBJ whole genome shotgun (WGS) entry which is preliminary data.</text>
</comment>
<keyword evidence="2" id="KW-1185">Reference proteome</keyword>
<dbReference type="EMBL" id="JBJKTR010000004">
    <property type="protein sequence ID" value="KAL3371801.1"/>
    <property type="molecule type" value="Genomic_DNA"/>
</dbReference>